<keyword evidence="4" id="KW-1185">Reference proteome</keyword>
<dbReference type="RefSeq" id="WP_304986918.1">
    <property type="nucleotide sequence ID" value="NZ_BAAACR010000008.1"/>
</dbReference>
<feature type="compositionally biased region" description="Polar residues" evidence="1">
    <location>
        <begin position="278"/>
        <end position="300"/>
    </location>
</feature>
<reference evidence="3 4" key="1">
    <citation type="journal article" date="2019" name="Int. J. Syst. Evol. Microbiol.">
        <title>The Global Catalogue of Microorganisms (GCM) 10K type strain sequencing project: providing services to taxonomists for standard genome sequencing and annotation.</title>
        <authorList>
            <consortium name="The Broad Institute Genomics Platform"/>
            <consortium name="The Broad Institute Genome Sequencing Center for Infectious Disease"/>
            <person name="Wu L."/>
            <person name="Ma J."/>
        </authorList>
    </citation>
    <scope>NUCLEOTIDE SEQUENCE [LARGE SCALE GENOMIC DNA]</scope>
    <source>
        <strain evidence="3 4">JCM 8542</strain>
    </source>
</reference>
<organism evidence="3 4">
    <name type="scientific">Selenomonas dianae</name>
    <dbReference type="NCBI Taxonomy" id="135079"/>
    <lineage>
        <taxon>Bacteria</taxon>
        <taxon>Bacillati</taxon>
        <taxon>Bacillota</taxon>
        <taxon>Negativicutes</taxon>
        <taxon>Selenomonadales</taxon>
        <taxon>Selenomonadaceae</taxon>
        <taxon>Selenomonas</taxon>
    </lineage>
</organism>
<feature type="compositionally biased region" description="Polar residues" evidence="1">
    <location>
        <begin position="27"/>
        <end position="41"/>
    </location>
</feature>
<accession>A0ABN0T2Z2</accession>
<keyword evidence="2" id="KW-0812">Transmembrane</keyword>
<feature type="compositionally biased region" description="Basic and acidic residues" evidence="1">
    <location>
        <begin position="301"/>
        <end position="316"/>
    </location>
</feature>
<dbReference type="EMBL" id="BAAACR010000008">
    <property type="protein sequence ID" value="GAA0210552.1"/>
    <property type="molecule type" value="Genomic_DNA"/>
</dbReference>
<feature type="compositionally biased region" description="Basic and acidic residues" evidence="1">
    <location>
        <begin position="215"/>
        <end position="227"/>
    </location>
</feature>
<proteinExistence type="predicted"/>
<feature type="transmembrane region" description="Helical" evidence="2">
    <location>
        <begin position="142"/>
        <end position="160"/>
    </location>
</feature>
<evidence type="ECO:0000256" key="2">
    <source>
        <dbReference type="SAM" id="Phobius"/>
    </source>
</evidence>
<feature type="region of interest" description="Disordered" evidence="1">
    <location>
        <begin position="1"/>
        <end position="96"/>
    </location>
</feature>
<feature type="region of interest" description="Disordered" evidence="1">
    <location>
        <begin position="246"/>
        <end position="316"/>
    </location>
</feature>
<feature type="compositionally biased region" description="Basic and acidic residues" evidence="1">
    <location>
        <begin position="184"/>
        <end position="207"/>
    </location>
</feature>
<protein>
    <submittedName>
        <fullName evidence="3">Uncharacterized protein</fullName>
    </submittedName>
</protein>
<gene>
    <name evidence="3" type="ORF">GCM10008919_12340</name>
</gene>
<feature type="compositionally biased region" description="Basic and acidic residues" evidence="1">
    <location>
        <begin position="57"/>
        <end position="68"/>
    </location>
</feature>
<feature type="region of interest" description="Disordered" evidence="1">
    <location>
        <begin position="184"/>
        <end position="232"/>
    </location>
</feature>
<comment type="caution">
    <text evidence="3">The sequence shown here is derived from an EMBL/GenBank/DDBJ whole genome shotgun (WGS) entry which is preliminary data.</text>
</comment>
<dbReference type="Proteomes" id="UP001500399">
    <property type="component" value="Unassembled WGS sequence"/>
</dbReference>
<keyword evidence="2" id="KW-1133">Transmembrane helix</keyword>
<feature type="compositionally biased region" description="Pro residues" evidence="1">
    <location>
        <begin position="1"/>
        <end position="15"/>
    </location>
</feature>
<name>A0ABN0T2Z2_9FIRM</name>
<evidence type="ECO:0000313" key="3">
    <source>
        <dbReference type="EMBL" id="GAA0210552.1"/>
    </source>
</evidence>
<evidence type="ECO:0000256" key="1">
    <source>
        <dbReference type="SAM" id="MobiDB-lite"/>
    </source>
</evidence>
<sequence>MAITPPTPPTPPSPPKITLGDAARDAQANQTNTTGDAQAEQQARDSVAQGGGALSKTTHETPKDKNATERPNAPARTDAAKGDAVSTSASKVDHAAKVEGQTGADVAKGLDLAQENAALKQQLAGTEQKQPHPPAPYTATSGLYWAGMIGVALVLGGVLFRRFFQKRQGADEMEEPSLGERILAHDRESASHRRATHTQDTRERSTHGDLIAAAERTRRARDTRSELLPEFTGLTAGEALARLAEEEQAAPRTPSAMDAPPRTAASKPAAAPLRTAGTKAQSAVSAPTASSAQKTPVKSSQKQDETEEKPRFEVRV</sequence>
<evidence type="ECO:0000313" key="4">
    <source>
        <dbReference type="Proteomes" id="UP001500399"/>
    </source>
</evidence>
<keyword evidence="2" id="KW-0472">Membrane</keyword>